<proteinExistence type="predicted"/>
<sequence length="129" mass="14282">MTGTRPTRTPSPQSTFYLITHIPPNTSWINVFLYLFNGQVNRSVSVYKQLRDVSRRGAPEGEFFLVVGVDSSIGRSAVRLMVQQQGFRSTEVSEALANRLIAQYRMSDEELLELAAQLSAGTSANTVAL</sequence>
<keyword evidence="2" id="KW-1185">Reference proteome</keyword>
<protein>
    <submittedName>
        <fullName evidence="1">Uncharacterized protein</fullName>
    </submittedName>
</protein>
<dbReference type="Proteomes" id="UP000008867">
    <property type="component" value="Chromosome 11"/>
</dbReference>
<organism evidence="1 2">
    <name type="scientific">Sporisorium reilianum (strain SRZ2)</name>
    <name type="common">Maize head smut fungus</name>
    <dbReference type="NCBI Taxonomy" id="999809"/>
    <lineage>
        <taxon>Eukaryota</taxon>
        <taxon>Fungi</taxon>
        <taxon>Dikarya</taxon>
        <taxon>Basidiomycota</taxon>
        <taxon>Ustilaginomycotina</taxon>
        <taxon>Ustilaginomycetes</taxon>
        <taxon>Ustilaginales</taxon>
        <taxon>Ustilaginaceae</taxon>
        <taxon>Sporisorium</taxon>
    </lineage>
</organism>
<accession>E6ZMP5</accession>
<evidence type="ECO:0000313" key="2">
    <source>
        <dbReference type="Proteomes" id="UP000008867"/>
    </source>
</evidence>
<dbReference type="VEuPathDB" id="FungiDB:sr14791"/>
<dbReference type="AlphaFoldDB" id="E6ZMP5"/>
<evidence type="ECO:0000313" key="1">
    <source>
        <dbReference type="EMBL" id="CBQ68502.1"/>
    </source>
</evidence>
<dbReference type="HOGENOM" id="CLU_1950203_0_0_1"/>
<name>E6ZMP5_SPORE</name>
<gene>
    <name evidence="1" type="ORF">sr14791</name>
</gene>
<reference evidence="1 2" key="1">
    <citation type="journal article" date="2010" name="Science">
        <title>Pathogenicity determinants in smut fungi revealed by genome comparison.</title>
        <authorList>
            <person name="Schirawski J."/>
            <person name="Mannhaupt G."/>
            <person name="Muench K."/>
            <person name="Brefort T."/>
            <person name="Schipper K."/>
            <person name="Doehlemann G."/>
            <person name="Di Stasio M."/>
            <person name="Roessel N."/>
            <person name="Mendoza-Mendoza A."/>
            <person name="Pester D."/>
            <person name="Mueller O."/>
            <person name="Winterberg B."/>
            <person name="Meyer E."/>
            <person name="Ghareeb H."/>
            <person name="Wollenberg T."/>
            <person name="Muensterkoetter M."/>
            <person name="Wong P."/>
            <person name="Walter M."/>
            <person name="Stukenbrock E."/>
            <person name="Gueldener U."/>
            <person name="Kahmann R."/>
        </authorList>
    </citation>
    <scope>NUCLEOTIDE SEQUENCE [LARGE SCALE GENOMIC DNA]</scope>
    <source>
        <strain evidence="2">SRZ2</strain>
    </source>
</reference>
<dbReference type="EMBL" id="FQ311432">
    <property type="protein sequence ID" value="CBQ68502.1"/>
    <property type="molecule type" value="Genomic_DNA"/>
</dbReference>